<name>A0A1E8F039_9CLOT</name>
<evidence type="ECO:0000313" key="2">
    <source>
        <dbReference type="Proteomes" id="UP000175744"/>
    </source>
</evidence>
<evidence type="ECO:0000313" key="1">
    <source>
        <dbReference type="EMBL" id="OFI06794.1"/>
    </source>
</evidence>
<gene>
    <name evidence="1" type="primary">ppaX</name>
    <name evidence="1" type="ORF">CLOACE_07770</name>
</gene>
<dbReference type="GO" id="GO:0005829">
    <property type="term" value="C:cytosol"/>
    <property type="evidence" value="ECO:0007669"/>
    <property type="project" value="TreeGrafter"/>
</dbReference>
<dbReference type="InterPro" id="IPR036412">
    <property type="entry name" value="HAD-like_sf"/>
</dbReference>
<dbReference type="InterPro" id="IPR006549">
    <property type="entry name" value="HAD-SF_hydro_IIIA"/>
</dbReference>
<accession>A0A1E8F039</accession>
<dbReference type="InterPro" id="IPR023198">
    <property type="entry name" value="PGP-like_dom2"/>
</dbReference>
<dbReference type="NCBIfam" id="TIGR01549">
    <property type="entry name" value="HAD-SF-IA-v1"/>
    <property type="match status" value="1"/>
</dbReference>
<dbReference type="STRING" id="1121290.CLAOCE_07770"/>
<dbReference type="SFLD" id="SFLDS00003">
    <property type="entry name" value="Haloacid_Dehalogenase"/>
    <property type="match status" value="1"/>
</dbReference>
<keyword evidence="2" id="KW-1185">Reference proteome</keyword>
<dbReference type="GO" id="GO:0004427">
    <property type="term" value="F:inorganic diphosphate phosphatase activity"/>
    <property type="evidence" value="ECO:0007669"/>
    <property type="project" value="UniProtKB-EC"/>
</dbReference>
<dbReference type="GO" id="GO:0008967">
    <property type="term" value="F:phosphoglycolate phosphatase activity"/>
    <property type="evidence" value="ECO:0007669"/>
    <property type="project" value="TreeGrafter"/>
</dbReference>
<dbReference type="Gene3D" id="3.40.50.1000">
    <property type="entry name" value="HAD superfamily/HAD-like"/>
    <property type="match status" value="1"/>
</dbReference>
<dbReference type="PANTHER" id="PTHR43434">
    <property type="entry name" value="PHOSPHOGLYCOLATE PHOSPHATASE"/>
    <property type="match status" value="1"/>
</dbReference>
<proteinExistence type="predicted"/>
<dbReference type="SFLD" id="SFLDG01135">
    <property type="entry name" value="C1.5.6:_HAD__Beta-PGM__Phospha"/>
    <property type="match status" value="1"/>
</dbReference>
<dbReference type="InterPro" id="IPR006439">
    <property type="entry name" value="HAD-SF_hydro_IA"/>
</dbReference>
<organism evidence="1 2">
    <name type="scientific">Clostridium acetireducens DSM 10703</name>
    <dbReference type="NCBI Taxonomy" id="1121290"/>
    <lineage>
        <taxon>Bacteria</taxon>
        <taxon>Bacillati</taxon>
        <taxon>Bacillota</taxon>
        <taxon>Clostridia</taxon>
        <taxon>Eubacteriales</taxon>
        <taxon>Clostridiaceae</taxon>
        <taxon>Clostridium</taxon>
    </lineage>
</organism>
<dbReference type="PANTHER" id="PTHR43434:SF26">
    <property type="entry name" value="PYROPHOSPHATASE PPAX"/>
    <property type="match status" value="1"/>
</dbReference>
<dbReference type="AlphaFoldDB" id="A0A1E8F039"/>
<dbReference type="InterPro" id="IPR023214">
    <property type="entry name" value="HAD_sf"/>
</dbReference>
<dbReference type="SUPFAM" id="SSF56784">
    <property type="entry name" value="HAD-like"/>
    <property type="match status" value="1"/>
</dbReference>
<reference evidence="1 2" key="1">
    <citation type="submission" date="2016-06" db="EMBL/GenBank/DDBJ databases">
        <title>Genome sequence of Clostridium acetireducens DSM 10703.</title>
        <authorList>
            <person name="Poehlein A."/>
            <person name="Fluechter S."/>
            <person name="Duerre P."/>
            <person name="Daniel R."/>
        </authorList>
    </citation>
    <scope>NUCLEOTIDE SEQUENCE [LARGE SCALE GENOMIC DNA]</scope>
    <source>
        <strain evidence="1 2">DSM 10703</strain>
    </source>
</reference>
<sequence>MIKAVLFDLDGTLINTNSAVIESFKYTFKKHLGIKIPEEEITKTFGEPLYDVMERYDKENAELMVNIYREYNEKIHDEFAKSFNGVEDALNILKSKGLKLGVVTSKRRDMAERGLNLFNISKYMDIVITPENTKMHKPKGEPALKACELLNICPEESLMVGDSQNDILCGKNAGCYTCLVKYTAVPLEHVMKYKPDYVIENMLEVVDICLNTSEKIS</sequence>
<dbReference type="GO" id="GO:0006281">
    <property type="term" value="P:DNA repair"/>
    <property type="evidence" value="ECO:0007669"/>
    <property type="project" value="TreeGrafter"/>
</dbReference>
<dbReference type="InterPro" id="IPR041492">
    <property type="entry name" value="HAD_2"/>
</dbReference>
<dbReference type="RefSeq" id="WP_070109732.1">
    <property type="nucleotide sequence ID" value="NZ_LZFO01000008.1"/>
</dbReference>
<dbReference type="EC" id="3.6.1.1" evidence="1"/>
<dbReference type="NCBIfam" id="TIGR01662">
    <property type="entry name" value="HAD-SF-IIIA"/>
    <property type="match status" value="1"/>
</dbReference>
<comment type="caution">
    <text evidence="1">The sequence shown here is derived from an EMBL/GenBank/DDBJ whole genome shotgun (WGS) entry which is preliminary data.</text>
</comment>
<dbReference type="InterPro" id="IPR050155">
    <property type="entry name" value="HAD-like_hydrolase_sf"/>
</dbReference>
<dbReference type="Gene3D" id="1.10.150.240">
    <property type="entry name" value="Putative phosphatase, domain 2"/>
    <property type="match status" value="1"/>
</dbReference>
<dbReference type="Pfam" id="PF13419">
    <property type="entry name" value="HAD_2"/>
    <property type="match status" value="1"/>
</dbReference>
<keyword evidence="1" id="KW-0378">Hydrolase</keyword>
<dbReference type="OrthoDB" id="9807630at2"/>
<dbReference type="FunFam" id="3.40.50.1000:FF:000022">
    <property type="entry name" value="Phosphoglycolate phosphatase"/>
    <property type="match status" value="1"/>
</dbReference>
<dbReference type="Proteomes" id="UP000175744">
    <property type="component" value="Unassembled WGS sequence"/>
</dbReference>
<dbReference type="NCBIfam" id="TIGR01509">
    <property type="entry name" value="HAD-SF-IA-v3"/>
    <property type="match status" value="1"/>
</dbReference>
<dbReference type="NCBIfam" id="NF009804">
    <property type="entry name" value="PRK13288.1"/>
    <property type="match status" value="1"/>
</dbReference>
<dbReference type="PRINTS" id="PR00413">
    <property type="entry name" value="HADHALOGNASE"/>
</dbReference>
<dbReference type="EMBL" id="LZFO01000008">
    <property type="protein sequence ID" value="OFI06794.1"/>
    <property type="molecule type" value="Genomic_DNA"/>
</dbReference>
<dbReference type="SFLD" id="SFLDG01129">
    <property type="entry name" value="C1.5:_HAD__Beta-PGM__Phosphata"/>
    <property type="match status" value="1"/>
</dbReference>
<protein>
    <submittedName>
        <fullName evidence="1">Pyrophosphatase PpaX</fullName>
        <ecNumber evidence="1">3.6.1.1</ecNumber>
    </submittedName>
</protein>